<name>A0ACC3D8J2_9PEZI</name>
<evidence type="ECO:0000313" key="2">
    <source>
        <dbReference type="Proteomes" id="UP001186974"/>
    </source>
</evidence>
<evidence type="ECO:0000313" key="1">
    <source>
        <dbReference type="EMBL" id="KAK3063596.1"/>
    </source>
</evidence>
<comment type="caution">
    <text evidence="1">The sequence shown here is derived from an EMBL/GenBank/DDBJ whole genome shotgun (WGS) entry which is preliminary data.</text>
</comment>
<proteinExistence type="predicted"/>
<dbReference type="Proteomes" id="UP001186974">
    <property type="component" value="Unassembled WGS sequence"/>
</dbReference>
<protein>
    <submittedName>
        <fullName evidence="1">Uncharacterized protein</fullName>
    </submittedName>
</protein>
<sequence length="347" mass="37465">MANLPVESLLTKTAGAPRAHYNTALPAFVTVNGRPGDRVDPSEARTWLSLGHYIYDGATRQPLTVDKFGGEEIDAIFQLNTAPNIPCFNEAYGTGDIANFEAQMREIDQARLRMVNVPAIETSKKRRRAKKKAEARLAKREKEGDDSKHQQHGKDLDVPAQPCGQGNFCFLNTVDVILTGEGVGQTPFGARLRPQASLFRPSEQHPRLSVPGLPRGVAGGEGGTSTHRDTDPLPSVPFILSTTPIVAPPPPGMTFSPALLDRNFAAERDIEALLHSPPTAPLMPTTAAAWAGGPDTTEVCEQGRELEEQYGRGRVPRQIPVDGTGRRTSSVPGREVGWDSAEGREGP</sequence>
<keyword evidence="2" id="KW-1185">Reference proteome</keyword>
<dbReference type="EMBL" id="JAWDJW010006787">
    <property type="protein sequence ID" value="KAK3063596.1"/>
    <property type="molecule type" value="Genomic_DNA"/>
</dbReference>
<reference evidence="1" key="1">
    <citation type="submission" date="2024-09" db="EMBL/GenBank/DDBJ databases">
        <title>Black Yeasts Isolated from many extreme environments.</title>
        <authorList>
            <person name="Coleine C."/>
            <person name="Stajich J.E."/>
            <person name="Selbmann L."/>
        </authorList>
    </citation>
    <scope>NUCLEOTIDE SEQUENCE</scope>
    <source>
        <strain evidence="1">CCFEE 5737</strain>
    </source>
</reference>
<organism evidence="1 2">
    <name type="scientific">Coniosporium uncinatum</name>
    <dbReference type="NCBI Taxonomy" id="93489"/>
    <lineage>
        <taxon>Eukaryota</taxon>
        <taxon>Fungi</taxon>
        <taxon>Dikarya</taxon>
        <taxon>Ascomycota</taxon>
        <taxon>Pezizomycotina</taxon>
        <taxon>Dothideomycetes</taxon>
        <taxon>Dothideomycetes incertae sedis</taxon>
        <taxon>Coniosporium</taxon>
    </lineage>
</organism>
<accession>A0ACC3D8J2</accession>
<gene>
    <name evidence="1" type="ORF">LTS18_014279</name>
</gene>